<evidence type="ECO:0000313" key="7">
    <source>
        <dbReference type="Proteomes" id="UP000812966"/>
    </source>
</evidence>
<feature type="domain" description="Rapamycin-insensitive companion of mTOR" evidence="5">
    <location>
        <begin position="1126"/>
        <end position="1198"/>
    </location>
</feature>
<dbReference type="Pfam" id="PF14666">
    <property type="entry name" value="RICTOR_M"/>
    <property type="match status" value="1"/>
</dbReference>
<dbReference type="Pfam" id="PF14663">
    <property type="entry name" value="RasGEF_N_2"/>
    <property type="match status" value="1"/>
</dbReference>
<dbReference type="SUPFAM" id="SSF48371">
    <property type="entry name" value="ARM repeat"/>
    <property type="match status" value="1"/>
</dbReference>
<evidence type="ECO:0000256" key="1">
    <source>
        <dbReference type="ARBA" id="ARBA00008878"/>
    </source>
</evidence>
<feature type="compositionally biased region" description="Basic and acidic residues" evidence="2">
    <location>
        <begin position="154"/>
        <end position="169"/>
    </location>
</feature>
<comment type="similarity">
    <text evidence="1">Belongs to the RICTOR family.</text>
</comment>
<feature type="compositionally biased region" description="Polar residues" evidence="2">
    <location>
        <begin position="1"/>
        <end position="18"/>
    </location>
</feature>
<evidence type="ECO:0000313" key="6">
    <source>
        <dbReference type="EMBL" id="KAG7531671.1"/>
    </source>
</evidence>
<dbReference type="Pfam" id="PF14664">
    <property type="entry name" value="RICTOR_N"/>
    <property type="match status" value="1"/>
</dbReference>
<feature type="domain" description="Rapamycin-insensitive companion of mTOR N-terminal" evidence="4">
    <location>
        <begin position="277"/>
        <end position="651"/>
    </location>
</feature>
<evidence type="ECO:0000259" key="5">
    <source>
        <dbReference type="SMART" id="SM01310"/>
    </source>
</evidence>
<dbReference type="GO" id="GO:0031932">
    <property type="term" value="C:TORC2 complex"/>
    <property type="evidence" value="ECO:0007669"/>
    <property type="project" value="InterPro"/>
</dbReference>
<dbReference type="PANTHER" id="PTHR13298">
    <property type="entry name" value="CYTOSOLIC REGULATOR PIANISSIMO"/>
    <property type="match status" value="1"/>
</dbReference>
<dbReference type="InterPro" id="IPR028267">
    <property type="entry name" value="Pianissimo_N"/>
</dbReference>
<feature type="region of interest" description="Disordered" evidence="2">
    <location>
        <begin position="1352"/>
        <end position="1371"/>
    </location>
</feature>
<proteinExistence type="inferred from homology"/>
<feature type="region of interest" description="Disordered" evidence="2">
    <location>
        <begin position="695"/>
        <end position="721"/>
    </location>
</feature>
<evidence type="ECO:0000256" key="2">
    <source>
        <dbReference type="SAM" id="MobiDB-lite"/>
    </source>
</evidence>
<dbReference type="Proteomes" id="UP000812966">
    <property type="component" value="Unassembled WGS sequence"/>
</dbReference>
<reference evidence="6" key="1">
    <citation type="submission" date="2020-04" db="EMBL/GenBank/DDBJ databases">
        <title>Analysis of mating type loci in Filobasidium floriforme.</title>
        <authorList>
            <person name="Nowrousian M."/>
        </authorList>
    </citation>
    <scope>NUCLEOTIDE SEQUENCE</scope>
    <source>
        <strain evidence="6">CBS 6242</strain>
    </source>
</reference>
<evidence type="ECO:0000259" key="4">
    <source>
        <dbReference type="SMART" id="SM01308"/>
    </source>
</evidence>
<dbReference type="InterPro" id="IPR011989">
    <property type="entry name" value="ARM-like"/>
</dbReference>
<feature type="region of interest" description="Disordered" evidence="2">
    <location>
        <begin position="1"/>
        <end position="38"/>
    </location>
</feature>
<dbReference type="EMBL" id="JABELV010000085">
    <property type="protein sequence ID" value="KAG7531671.1"/>
    <property type="molecule type" value="Genomic_DNA"/>
</dbReference>
<keyword evidence="7" id="KW-1185">Reference proteome</keyword>
<dbReference type="InterPro" id="IPR029451">
    <property type="entry name" value="RICTOR_M"/>
</dbReference>
<dbReference type="SMART" id="SM01303">
    <property type="entry name" value="RasGEF_N_2"/>
    <property type="match status" value="1"/>
</dbReference>
<name>A0A8K0JJA0_9TREE</name>
<organism evidence="6 7">
    <name type="scientific">Filobasidium floriforme</name>
    <dbReference type="NCBI Taxonomy" id="5210"/>
    <lineage>
        <taxon>Eukaryota</taxon>
        <taxon>Fungi</taxon>
        <taxon>Dikarya</taxon>
        <taxon>Basidiomycota</taxon>
        <taxon>Agaricomycotina</taxon>
        <taxon>Tremellomycetes</taxon>
        <taxon>Filobasidiales</taxon>
        <taxon>Filobasidiaceae</taxon>
        <taxon>Filobasidium</taxon>
    </lineage>
</organism>
<evidence type="ECO:0000259" key="3">
    <source>
        <dbReference type="SMART" id="SM01307"/>
    </source>
</evidence>
<dbReference type="SMART" id="SM01308">
    <property type="entry name" value="RICTOR_N"/>
    <property type="match status" value="1"/>
</dbReference>
<dbReference type="GO" id="GO:0038203">
    <property type="term" value="P:TORC2 signaling"/>
    <property type="evidence" value="ECO:0007669"/>
    <property type="project" value="TreeGrafter"/>
</dbReference>
<dbReference type="PANTHER" id="PTHR13298:SF11">
    <property type="entry name" value="RAPAMYCIN-INSENSITIVE COMPANION OF MTOR"/>
    <property type="match status" value="1"/>
</dbReference>
<accession>A0A8K0JJA0</accession>
<dbReference type="SMART" id="SM01307">
    <property type="entry name" value="RICTOR_M"/>
    <property type="match status" value="1"/>
</dbReference>
<gene>
    <name evidence="6" type="ORF">FFLO_04181</name>
</gene>
<comment type="caution">
    <text evidence="6">The sequence shown here is derived from an EMBL/GenBank/DDBJ whole genome shotgun (WGS) entry which is preliminary data.</text>
</comment>
<dbReference type="InterPro" id="IPR028268">
    <property type="entry name" value="Pianissimo_fam"/>
</dbReference>
<dbReference type="SMART" id="SM01310">
    <property type="entry name" value="RICTOR_V"/>
    <property type="match status" value="1"/>
</dbReference>
<dbReference type="InterPro" id="IPR016024">
    <property type="entry name" value="ARM-type_fold"/>
</dbReference>
<feature type="domain" description="Rapamycin-insensitive companion of mTOR middle" evidence="3">
    <location>
        <begin position="733"/>
        <end position="957"/>
    </location>
</feature>
<feature type="region of interest" description="Disordered" evidence="2">
    <location>
        <begin position="107"/>
        <end position="214"/>
    </location>
</feature>
<feature type="compositionally biased region" description="Polar residues" evidence="2">
    <location>
        <begin position="107"/>
        <end position="153"/>
    </location>
</feature>
<sequence>MQNYLQEPGNTMAGSDVQSAADRTPTNVLSPEDEDEDGFESLTARLNIEKRIQFGAEKFLEALDSDTSSIPEEARPPLRAKVLAELAASNSKIRNLEDAIAANGRQDSQLITDQRNDSTRVPQISADSPTTRSLRPVDSNSTLASEFSGSTRNNNDRLTSRPSRLRVESRIVTGRNDTEETGSFPSLSPIDGESLARDHRSLSQRSLTTESHYNDSSRIRALWPSDQFADDRYQDQMDEHVIDELRNKARQNLAHLRSLKPVRAQEQRTMREVGGAIASLTRFARLSPQVASSIDFEDLVDVTLCYAMEPYASPLRSACYRLYRNFLHDRHSWHILRKRGVEWLLIRTFGRANRQIPEMEQAIQLIRVVILLPVAARNDRDRPGFEGMTADGSEGVLHHDPVLSEALVRILVSMAENPEDPFQSISLETLAEIAVIDLATLIQADGLRFILQIFENGPYNLTQTLTPVLMSLLNLPESRRLLSKDTGLGVIFAGFTNAYGSGPTHIERLRATSVNTLTVLRSWPGFMMCCMSGSRQIESLVEALSVPVMEMREVLLDTLFDLFRLEKPSWYHDLLQDKQRTHQPKSDSRHSHRSTKSNVLDHYTSLLLAVFVESGLVEALVEVVEEQVPVLSRKATLLISELLALAAKLLPLNYAAKVQTLPRLFCSATTLDDSQQRVAALDALSSITASVRGQRAPALAGAPKRKRSQSQSDPVERGQRQVEQVRKRLGMQMDDRQFQAALVESQVLYTKDHNKWNYDVLVEIIEGPLLNARRLEEAFRVSKFGRRLMTFFQPLYRRFSDIKRTRANRKWVKLGNILVTSLMSTQDGLHILAEDQLLRQIVDCFMELDQYAGHPNPQPYFSKSRMENTLSYGYFEMIHLLSKRAEGLKLLEKYSYFTCFYHLSELRSRDDLIRAIIKHLDYSSDGHARIILSKALTSSYMHTRIFATQRLSRLLEEDSSSMWALELLVTQLYDPAFEVCEAAAQYLETLCEDTAILEAVVRLRPTLDHLGEVGQCLLLRFLSTSTGFSYLRRADYIDREIDEWYNYRNVQYVSQIEMYLAEGLRPEMTVQGMFSNTTRGAAPPNFYAEITKTAEGCRVLGAKGHVAAFANTLRLYAEESQDESLLLILKSALWALGSIGSTQGGLPFLEEADIVELVVELAEHSSVLSIRGTCFFVLGLIASTTAGCDILEEYGWMPSVTARGEVTSLCLPEDLSDFLSLPDLSPYTKTSQSIRREGLSTLETRLLQDVSNLGNYVLATQAMQNLARLRSRHRELFSSTKLYLTVFRMLSLEHYKQPVRAFVLDMFDLQLTGEVIAEFLELDIHYTAAPELAPLANEPAMRDDVYQHLAGLPTPEPGQAPAKDTHPTVVRDSRHRPPAVFIAGFP</sequence>
<dbReference type="InterPro" id="IPR029452">
    <property type="entry name" value="RICTOR_V"/>
</dbReference>
<protein>
    <submittedName>
        <fullName evidence="6">Uncharacterized protein</fullName>
    </submittedName>
</protein>
<dbReference type="Pfam" id="PF14668">
    <property type="entry name" value="RICTOR_V"/>
    <property type="match status" value="1"/>
</dbReference>
<dbReference type="InterPro" id="IPR029453">
    <property type="entry name" value="Rictor_IV"/>
</dbReference>
<dbReference type="Gene3D" id="1.25.10.10">
    <property type="entry name" value="Leucine-rich Repeat Variant"/>
    <property type="match status" value="2"/>
</dbReference>